<sequence length="281" mass="32271">MKHFKIVWLLLLIFFSPLAFTQKITLAKTDAIKDKYHVALIKFLLADEEDVEFDVYPKSISYSRQINEIENGNLSIAAFGTSESLEKQLLPIRIPILKGLLGHRIFIIRQGDQARFDHIDSFSELKKFKAGQGRTWADTQILKGAGIPTVTSVKYKNLFHMLDGSRFDYFPRAVHEPFAEIASNSDLPLALEQNIMLVYPLAMYLFVSPDNQALADLILTNFEEKIADGSFDQFFFEYPLIQDVLNKVNVKQRKVIRISNNTLSSETPLDREELWFSVDQM</sequence>
<gene>
    <name evidence="1" type="ORF">XM47_17985</name>
</gene>
<dbReference type="AlphaFoldDB" id="A0A0J8GR98"/>
<evidence type="ECO:0000313" key="1">
    <source>
        <dbReference type="EMBL" id="KMT63754.1"/>
    </source>
</evidence>
<evidence type="ECO:0000313" key="2">
    <source>
        <dbReference type="Proteomes" id="UP000037600"/>
    </source>
</evidence>
<reference evidence="1 2" key="1">
    <citation type="submission" date="2015-04" db="EMBL/GenBank/DDBJ databases">
        <title>Draft Genome Sequence of the Novel Agar-Digesting Marine Bacterium Q1.</title>
        <authorList>
            <person name="Li Y."/>
            <person name="Li D."/>
            <person name="Chen G."/>
            <person name="Du Z."/>
        </authorList>
    </citation>
    <scope>NUCLEOTIDE SEQUENCE [LARGE SCALE GENOMIC DNA]</scope>
    <source>
        <strain evidence="1 2">Q1</strain>
    </source>
</reference>
<dbReference type="OrthoDB" id="547680at2"/>
<accession>A0A0J8GR98</accession>
<keyword evidence="2" id="KW-1185">Reference proteome</keyword>
<dbReference type="Proteomes" id="UP000037600">
    <property type="component" value="Unassembled WGS sequence"/>
</dbReference>
<proteinExistence type="predicted"/>
<dbReference type="PATRIC" id="fig|1513271.3.peg.3687"/>
<protein>
    <submittedName>
        <fullName evidence="1">Diguanylate cyclase</fullName>
    </submittedName>
</protein>
<dbReference type="SUPFAM" id="SSF53850">
    <property type="entry name" value="Periplasmic binding protein-like II"/>
    <property type="match status" value="1"/>
</dbReference>
<comment type="caution">
    <text evidence="1">The sequence shown here is derived from an EMBL/GenBank/DDBJ whole genome shotgun (WGS) entry which is preliminary data.</text>
</comment>
<dbReference type="RefSeq" id="WP_053084617.1">
    <property type="nucleotide sequence ID" value="NZ_KQ130513.1"/>
</dbReference>
<organism evidence="1 2">
    <name type="scientific">Catenovulum maritimum</name>
    <dbReference type="NCBI Taxonomy" id="1513271"/>
    <lineage>
        <taxon>Bacteria</taxon>
        <taxon>Pseudomonadati</taxon>
        <taxon>Pseudomonadota</taxon>
        <taxon>Gammaproteobacteria</taxon>
        <taxon>Alteromonadales</taxon>
        <taxon>Alteromonadaceae</taxon>
        <taxon>Catenovulum</taxon>
    </lineage>
</organism>
<dbReference type="STRING" id="1513271.XM47_17985"/>
<name>A0A0J8GR98_9ALTE</name>
<dbReference type="EMBL" id="LAZL01000043">
    <property type="protein sequence ID" value="KMT63754.1"/>
    <property type="molecule type" value="Genomic_DNA"/>
</dbReference>